<reference evidence="1" key="1">
    <citation type="submission" date="2024-11" db="EMBL/GenBank/DDBJ databases">
        <title>Description of Massilia orientalis sp. nov., isolated from rhizosphere soil of Ageratina adenophora.</title>
        <authorList>
            <person name="Wang Y."/>
        </authorList>
    </citation>
    <scope>NUCLEOTIDE SEQUENCE</scope>
    <source>
        <strain evidence="1">YIM B02787</strain>
    </source>
</reference>
<comment type="caution">
    <text evidence="1">The sequence shown here is derived from an EMBL/GenBank/DDBJ whole genome shotgun (WGS) entry which is preliminary data.</text>
</comment>
<feature type="non-terminal residue" evidence="1">
    <location>
        <position position="759"/>
    </location>
</feature>
<sequence length="759" mass="83132">MKHGRYTTIEGGQEVSARQIIVDVRSNSQRFKDWMVYPTNFSKVMAVLGLICLIFPFALPILVFTLLGFVDEYQKTSQYAPMRYPAWCKVPDPGLLHPGTDKPMAPTGIMYFGVIDAQDPYERGKQVFLAADDLTRHMLVLGTTGSGKSEFLKGMTVCVLCWASGFFVADAKADNKLPTDMYSQVRMFARDYDYLVVNYLLGGLSPTQISNMRERLSNGLQPATAADADTLVQMTSNIMVKASGDSKTWQDRGLNLFRGICRALTHKRDLGELTLSIETMREYLALDKIEELYVEGWKLANGGPWPTPYLGVKSYLEVGLPGFQLQNMLRKHGCLKEEAEDEAAALSQAAFGRAPAPAKKPPTNQTNETYNQHGYRADQVYPALSLLIDTYGHIFKRKHPEVDMQDVVVNNRVCISLIPSLEKGAQEQESLGKLNLALLRVMMARALGSSIEGDVHQNVDAKITASATPFALFLDEFAYQFAEGIALTAAQARSLNFFLCALAQDLEKLTEGDRAAEAGAMMANQATKFFMKIVGSDKTHELAQKTLGEADVAVISGFEQNLDSLLGNIRRDVNYKIEKRPRIGRKTLEELASGFATFAYRERAHVMRTFYPSPEVPRVRYPRINRFLQIHDLGETTMLTSTVELAPNADKWVMEKIRGLLETGAAPTYPEQVTSDIIQSIVRAASTMNPHTPAIERGIVLYQAGVQALHNARAGASLLGSSGGGGGNRPAVNPPPAPAVEAAGAAGAAPVLASEGSAG</sequence>
<keyword evidence="2" id="KW-1185">Reference proteome</keyword>
<evidence type="ECO:0000313" key="1">
    <source>
        <dbReference type="EMBL" id="MFJ1470296.1"/>
    </source>
</evidence>
<dbReference type="Proteomes" id="UP001168096">
    <property type="component" value="Unassembled WGS sequence"/>
</dbReference>
<accession>A0ACC7MKC8</accession>
<gene>
    <name evidence="1" type="ORF">QPK29_021490</name>
</gene>
<protein>
    <submittedName>
        <fullName evidence="1">TraM recognition domain-containing protein</fullName>
    </submittedName>
</protein>
<dbReference type="EMBL" id="JASNRB020000013">
    <property type="protein sequence ID" value="MFJ1470296.1"/>
    <property type="molecule type" value="Genomic_DNA"/>
</dbReference>
<proteinExistence type="predicted"/>
<evidence type="ECO:0000313" key="2">
    <source>
        <dbReference type="Proteomes" id="UP001168096"/>
    </source>
</evidence>
<name>A0ACC7MKC8_9BURK</name>
<organism evidence="1 2">
    <name type="scientific">Massilia orientalis</name>
    <dbReference type="NCBI Taxonomy" id="3050128"/>
    <lineage>
        <taxon>Bacteria</taxon>
        <taxon>Pseudomonadati</taxon>
        <taxon>Pseudomonadota</taxon>
        <taxon>Betaproteobacteria</taxon>
        <taxon>Burkholderiales</taxon>
        <taxon>Oxalobacteraceae</taxon>
        <taxon>Telluria group</taxon>
        <taxon>Massilia</taxon>
    </lineage>
</organism>